<evidence type="ECO:0000313" key="1">
    <source>
        <dbReference type="EMBL" id="KKK80151.1"/>
    </source>
</evidence>
<proteinExistence type="predicted"/>
<reference evidence="1" key="1">
    <citation type="journal article" date="2015" name="Nature">
        <title>Complex archaea that bridge the gap between prokaryotes and eukaryotes.</title>
        <authorList>
            <person name="Spang A."/>
            <person name="Saw J.H."/>
            <person name="Jorgensen S.L."/>
            <person name="Zaremba-Niedzwiedzka K."/>
            <person name="Martijn J."/>
            <person name="Lind A.E."/>
            <person name="van Eijk R."/>
            <person name="Schleper C."/>
            <person name="Guy L."/>
            <person name="Ettema T.J."/>
        </authorList>
    </citation>
    <scope>NUCLEOTIDE SEQUENCE</scope>
</reference>
<name>A0A0F9B6I4_9ZZZZ</name>
<organism evidence="1">
    <name type="scientific">marine sediment metagenome</name>
    <dbReference type="NCBI Taxonomy" id="412755"/>
    <lineage>
        <taxon>unclassified sequences</taxon>
        <taxon>metagenomes</taxon>
        <taxon>ecological metagenomes</taxon>
    </lineage>
</organism>
<gene>
    <name evidence="1" type="ORF">LCGC14_2826340</name>
</gene>
<sequence>MFRYYRQGCRAATSTVGSKEGITLNRYVPGTYTYEGRQGLYTVVKVPPGVPGFEHGWRVAYPMLETPSTWLTLRQARESIVEMDADIPDIGPKSLYRAFKQS</sequence>
<dbReference type="EMBL" id="LAZR01053714">
    <property type="protein sequence ID" value="KKK80151.1"/>
    <property type="molecule type" value="Genomic_DNA"/>
</dbReference>
<comment type="caution">
    <text evidence="1">The sequence shown here is derived from an EMBL/GenBank/DDBJ whole genome shotgun (WGS) entry which is preliminary data.</text>
</comment>
<dbReference type="AlphaFoldDB" id="A0A0F9B6I4"/>
<accession>A0A0F9B6I4</accession>
<protein>
    <submittedName>
        <fullName evidence="1">Uncharacterized protein</fullName>
    </submittedName>
</protein>